<evidence type="ECO:0000256" key="3">
    <source>
        <dbReference type="ARBA" id="ARBA00022692"/>
    </source>
</evidence>
<keyword evidence="4 8" id="KW-1133">Transmembrane helix</keyword>
<feature type="transmembrane region" description="Helical" evidence="8">
    <location>
        <begin position="195"/>
        <end position="215"/>
    </location>
</feature>
<evidence type="ECO:0000313" key="11">
    <source>
        <dbReference type="Proteomes" id="UP000887568"/>
    </source>
</evidence>
<dbReference type="Pfam" id="PF00083">
    <property type="entry name" value="Sugar_tr"/>
    <property type="match status" value="1"/>
</dbReference>
<sequence length="521" mass="55787">MKTKNVQSDDAEQRVGLLVTSEDMKQATGDLRPRDNNVKNGKLFVCCACALMAAFSMGLAIGYSSPADPDLQSKGILSRDQVSWFAALVTIGAMIGGLIAGFLVGLVGRKLTLMTCALPFVAGWVLLATCTAVWLLYIGRILTGIGAGMTTLVTPVYIAEMSSPQLRGMLGASFQLMITLGILVAYALGIPFNHVWLAIVGAGFAAALVVTMCFMPDTPRFYLSQHQRERALVVLGWLRGPNADVGVECREIEDALDNSNESFSIREFCQVSLLKPLFISIMLMIFQQCSGINAVMFNAKDIMTSAVQGISPDAATIVLAAVQVGATFVSVILMDVTGRKILLILGGALMAISSGTFGLYYQLTGNQNITTTVVPACDFLGSATVCPSPADHPDLTWLSLVSIIIYIIGFSIGWGPIPWLIMSEIFPTKARGAASAIATVTNSMFAFLVTKTFTQLEDALTRQGTFWLYAGVCVVSVIFVLFLVPETKGKTLEEIEAGFTGQNLHSNVHPTSDPDKDGVND</sequence>
<evidence type="ECO:0000256" key="5">
    <source>
        <dbReference type="ARBA" id="ARBA00023136"/>
    </source>
</evidence>
<dbReference type="OMA" id="AQSANWF"/>
<dbReference type="PANTHER" id="PTHR48021:SF1">
    <property type="entry name" value="GH07001P-RELATED"/>
    <property type="match status" value="1"/>
</dbReference>
<evidence type="ECO:0000313" key="10">
    <source>
        <dbReference type="EnsemblMetazoa" id="XP_038051872.1"/>
    </source>
</evidence>
<dbReference type="SUPFAM" id="SSF103473">
    <property type="entry name" value="MFS general substrate transporter"/>
    <property type="match status" value="1"/>
</dbReference>
<dbReference type="EnsemblMetazoa" id="XM_038195944.1">
    <property type="protein sequence ID" value="XP_038051872.1"/>
    <property type="gene ID" value="LOC119724747"/>
</dbReference>
<dbReference type="InterPro" id="IPR005828">
    <property type="entry name" value="MFS_sugar_transport-like"/>
</dbReference>
<dbReference type="PROSITE" id="PS00217">
    <property type="entry name" value="SUGAR_TRANSPORT_2"/>
    <property type="match status" value="1"/>
</dbReference>
<dbReference type="InterPro" id="IPR020846">
    <property type="entry name" value="MFS_dom"/>
</dbReference>
<dbReference type="CDD" id="cd17358">
    <property type="entry name" value="MFS_GLUT6_8_Class3_like"/>
    <property type="match status" value="1"/>
</dbReference>
<feature type="transmembrane region" description="Helical" evidence="8">
    <location>
        <begin position="141"/>
        <end position="158"/>
    </location>
</feature>
<proteinExistence type="inferred from homology"/>
<feature type="transmembrane region" description="Helical" evidence="8">
    <location>
        <begin position="466"/>
        <end position="484"/>
    </location>
</feature>
<feature type="transmembrane region" description="Helical" evidence="8">
    <location>
        <begin position="341"/>
        <end position="361"/>
    </location>
</feature>
<dbReference type="PANTHER" id="PTHR48021">
    <property type="match status" value="1"/>
</dbReference>
<evidence type="ECO:0000256" key="7">
    <source>
        <dbReference type="RuleBase" id="RU003346"/>
    </source>
</evidence>
<dbReference type="InterPro" id="IPR044775">
    <property type="entry name" value="MFS_ERD6/Tret1-like"/>
</dbReference>
<accession>A0A913ZJ96</accession>
<feature type="transmembrane region" description="Helical" evidence="8">
    <location>
        <begin position="397"/>
        <end position="421"/>
    </location>
</feature>
<comment type="similarity">
    <text evidence="7">Belongs to the major facilitator superfamily. Sugar transporter (TC 2.A.1.1) family.</text>
</comment>
<dbReference type="PROSITE" id="PS50850">
    <property type="entry name" value="MFS"/>
    <property type="match status" value="1"/>
</dbReference>
<keyword evidence="7" id="KW-0813">Transport</keyword>
<name>A0A913ZJ96_PATMI</name>
<feature type="transmembrane region" description="Helical" evidence="8">
    <location>
        <begin position="433"/>
        <end position="454"/>
    </location>
</feature>
<feature type="transmembrane region" description="Helical" evidence="8">
    <location>
        <begin position="273"/>
        <end position="294"/>
    </location>
</feature>
<dbReference type="PRINTS" id="PR00171">
    <property type="entry name" value="SUGRTRNSPORT"/>
</dbReference>
<dbReference type="GO" id="GO:0051119">
    <property type="term" value="F:sugar transmembrane transporter activity"/>
    <property type="evidence" value="ECO:0007669"/>
    <property type="project" value="InterPro"/>
</dbReference>
<dbReference type="GeneID" id="119724747"/>
<dbReference type="OrthoDB" id="6612291at2759"/>
<feature type="transmembrane region" description="Helical" evidence="8">
    <location>
        <begin position="43"/>
        <end position="64"/>
    </location>
</feature>
<keyword evidence="5 8" id="KW-0472">Membrane</keyword>
<dbReference type="AlphaFoldDB" id="A0A913ZJ96"/>
<evidence type="ECO:0000259" key="9">
    <source>
        <dbReference type="PROSITE" id="PS50850"/>
    </source>
</evidence>
<evidence type="ECO:0000256" key="8">
    <source>
        <dbReference type="SAM" id="Phobius"/>
    </source>
</evidence>
<dbReference type="InterPro" id="IPR036259">
    <property type="entry name" value="MFS_trans_sf"/>
</dbReference>
<dbReference type="GO" id="GO:0005886">
    <property type="term" value="C:plasma membrane"/>
    <property type="evidence" value="ECO:0007669"/>
    <property type="project" value="UniProtKB-SubCell"/>
</dbReference>
<feature type="transmembrane region" description="Helical" evidence="8">
    <location>
        <begin position="170"/>
        <end position="189"/>
    </location>
</feature>
<dbReference type="InterPro" id="IPR050549">
    <property type="entry name" value="MFS_Trehalose_Transporter"/>
</dbReference>
<keyword evidence="2" id="KW-1003">Cell membrane</keyword>
<dbReference type="FunFam" id="1.20.1250.20:FF:000055">
    <property type="entry name" value="Facilitated trehalose transporter Tret1-2 homolog"/>
    <property type="match status" value="1"/>
</dbReference>
<feature type="transmembrane region" description="Helical" evidence="8">
    <location>
        <begin position="111"/>
        <end position="135"/>
    </location>
</feature>
<dbReference type="Gene3D" id="1.20.1250.20">
    <property type="entry name" value="MFS general substrate transporter like domains"/>
    <property type="match status" value="1"/>
</dbReference>
<protein>
    <recommendedName>
        <fullName evidence="9">Major facilitator superfamily (MFS) profile domain-containing protein</fullName>
    </recommendedName>
</protein>
<feature type="transmembrane region" description="Helical" evidence="8">
    <location>
        <begin position="314"/>
        <end position="334"/>
    </location>
</feature>
<dbReference type="NCBIfam" id="TIGR00879">
    <property type="entry name" value="SP"/>
    <property type="match status" value="1"/>
</dbReference>
<comment type="subcellular location">
    <subcellularLocation>
        <location evidence="1">Cell membrane</location>
        <topology evidence="1">Multi-pass membrane protein</topology>
    </subcellularLocation>
</comment>
<dbReference type="Proteomes" id="UP000887568">
    <property type="component" value="Unplaced"/>
</dbReference>
<organism evidence="10 11">
    <name type="scientific">Patiria miniata</name>
    <name type="common">Bat star</name>
    <name type="synonym">Asterina miniata</name>
    <dbReference type="NCBI Taxonomy" id="46514"/>
    <lineage>
        <taxon>Eukaryota</taxon>
        <taxon>Metazoa</taxon>
        <taxon>Echinodermata</taxon>
        <taxon>Eleutherozoa</taxon>
        <taxon>Asterozoa</taxon>
        <taxon>Asteroidea</taxon>
        <taxon>Valvatacea</taxon>
        <taxon>Valvatida</taxon>
        <taxon>Asterinidae</taxon>
        <taxon>Patiria</taxon>
    </lineage>
</organism>
<evidence type="ECO:0000256" key="4">
    <source>
        <dbReference type="ARBA" id="ARBA00022989"/>
    </source>
</evidence>
<keyword evidence="11" id="KW-1185">Reference proteome</keyword>
<dbReference type="RefSeq" id="XP_038051872.1">
    <property type="nucleotide sequence ID" value="XM_038195944.1"/>
</dbReference>
<keyword evidence="3 8" id="KW-0812">Transmembrane</keyword>
<evidence type="ECO:0000256" key="2">
    <source>
        <dbReference type="ARBA" id="ARBA00022475"/>
    </source>
</evidence>
<reference evidence="10" key="1">
    <citation type="submission" date="2022-11" db="UniProtKB">
        <authorList>
            <consortium name="EnsemblMetazoa"/>
        </authorList>
    </citation>
    <scope>IDENTIFICATION</scope>
</reference>
<keyword evidence="6" id="KW-0325">Glycoprotein</keyword>
<evidence type="ECO:0000256" key="1">
    <source>
        <dbReference type="ARBA" id="ARBA00004651"/>
    </source>
</evidence>
<dbReference type="InterPro" id="IPR005829">
    <property type="entry name" value="Sugar_transporter_CS"/>
</dbReference>
<evidence type="ECO:0000256" key="6">
    <source>
        <dbReference type="ARBA" id="ARBA00023180"/>
    </source>
</evidence>
<feature type="domain" description="Major facilitator superfamily (MFS) profile" evidence="9">
    <location>
        <begin position="42"/>
        <end position="488"/>
    </location>
</feature>
<dbReference type="InterPro" id="IPR003663">
    <property type="entry name" value="Sugar/inositol_transpt"/>
</dbReference>
<feature type="transmembrane region" description="Helical" evidence="8">
    <location>
        <begin position="84"/>
        <end position="104"/>
    </location>
</feature>